<dbReference type="HOGENOM" id="CLU_050338_1_0_2"/>
<dbReference type="eggNOG" id="arCOG03891">
    <property type="taxonomic scope" value="Archaea"/>
</dbReference>
<dbReference type="STRING" id="529709.PYCH_07990"/>
<dbReference type="AlphaFoldDB" id="F8AJ02"/>
<dbReference type="OrthoDB" id="102565at2157"/>
<dbReference type="RefSeq" id="WP_013905541.1">
    <property type="nucleotide sequence ID" value="NC_015680.1"/>
</dbReference>
<dbReference type="KEGG" id="pya:PYCH_07990"/>
<protein>
    <recommendedName>
        <fullName evidence="2">CRISPR type III-associated protein domain-containing protein</fullName>
    </recommendedName>
</protein>
<dbReference type="GO" id="GO:0051607">
    <property type="term" value="P:defense response to virus"/>
    <property type="evidence" value="ECO:0007669"/>
    <property type="project" value="UniProtKB-KW"/>
</dbReference>
<sequence length="359" mass="40650">MYEATFELEAITPVFMRGAYQSKAEFRAPSIKGVMRWWFRALAGNYFGNDIAGLREAEGRIFGSAGSGGARRSRVGVVVESLSKPKNIFFKPPKVFDRESWVSDLPYLFFSIKMTAKSIRNSLFYPPGSVFRVSISSRDRSSYVASLASLWAAVVLGGFGFRSRRGAGSLWFKGRVKEFENIGLPTIIDSPKALRNGIKRAITLIGSAFGKEQEVILSPLSYPVLNEKTSYVALIEFDDPKNALRQFQRVYSGFRRKPGNKIHRIVFGLPIVKGNLGRIRWAAKKSRRASPMMVSVKPIETGYALVIVKFRTEPFYMVTRREERNTQEIINSVVDWSLLKEFDEKFQEKPAYGSLEVFQ</sequence>
<name>F8AJ02_PYRYC</name>
<reference evidence="3 4" key="1">
    <citation type="journal article" date="2011" name="J. Bacteriol.">
        <title>Complete genome sequence of the obligate piezophilic hyperthermophilic archaeon Pyrococcus yayanosii CH1.</title>
        <authorList>
            <person name="Jun X."/>
            <person name="Lupeng L."/>
            <person name="Minjuan X."/>
            <person name="Oger P."/>
            <person name="Fengping W."/>
            <person name="Jebbar M."/>
            <person name="Xiang X."/>
        </authorList>
    </citation>
    <scope>NUCLEOTIDE SEQUENCE [LARGE SCALE GENOMIC DNA]</scope>
    <source>
        <strain evidence="4">CH1 / JCM 16557</strain>
    </source>
</reference>
<organism evidence="3 4">
    <name type="scientific">Pyrococcus yayanosii (strain CH1 / JCM 16557)</name>
    <dbReference type="NCBI Taxonomy" id="529709"/>
    <lineage>
        <taxon>Archaea</taxon>
        <taxon>Methanobacteriati</taxon>
        <taxon>Methanobacteriota</taxon>
        <taxon>Thermococci</taxon>
        <taxon>Thermococcales</taxon>
        <taxon>Thermococcaceae</taxon>
        <taxon>Pyrococcus</taxon>
    </lineage>
</organism>
<evidence type="ECO:0000256" key="1">
    <source>
        <dbReference type="ARBA" id="ARBA00023118"/>
    </source>
</evidence>
<keyword evidence="1" id="KW-0051">Antiviral defense</keyword>
<dbReference type="EMBL" id="CP002779">
    <property type="protein sequence ID" value="AEH24484.1"/>
    <property type="molecule type" value="Genomic_DNA"/>
</dbReference>
<evidence type="ECO:0000259" key="2">
    <source>
        <dbReference type="Pfam" id="PF03787"/>
    </source>
</evidence>
<keyword evidence="4" id="KW-1185">Reference proteome</keyword>
<evidence type="ECO:0000313" key="4">
    <source>
        <dbReference type="Proteomes" id="UP000008386"/>
    </source>
</evidence>
<proteinExistence type="predicted"/>
<feature type="domain" description="CRISPR type III-associated protein" evidence="2">
    <location>
        <begin position="7"/>
        <end position="170"/>
    </location>
</feature>
<dbReference type="CDD" id="cd09657">
    <property type="entry name" value="Cmr1_III-B"/>
    <property type="match status" value="1"/>
</dbReference>
<dbReference type="Proteomes" id="UP000008386">
    <property type="component" value="Chromosome"/>
</dbReference>
<dbReference type="GeneID" id="10837374"/>
<evidence type="ECO:0000313" key="3">
    <source>
        <dbReference type="EMBL" id="AEH24484.1"/>
    </source>
</evidence>
<accession>F8AJ02</accession>
<dbReference type="InterPro" id="IPR005537">
    <property type="entry name" value="RAMP_III_fam"/>
</dbReference>
<dbReference type="NCBIfam" id="TIGR01894">
    <property type="entry name" value="cas_TM1795_cmr1"/>
    <property type="match status" value="1"/>
</dbReference>
<gene>
    <name evidence="3" type="ordered locus">PYCH_07990</name>
</gene>
<dbReference type="InterPro" id="IPR007522">
    <property type="entry name" value="CRISPR-assoc_prot_TM1795"/>
</dbReference>
<dbReference type="Pfam" id="PF03787">
    <property type="entry name" value="RAMPs"/>
    <property type="match status" value="1"/>
</dbReference>